<accession>A0A679IQB8</accession>
<gene>
    <name evidence="2" type="ORF">MBUL_00847</name>
</gene>
<reference evidence="2" key="1">
    <citation type="submission" date="2019-12" db="EMBL/GenBank/DDBJ databases">
        <authorList>
            <person name="Cremers G."/>
        </authorList>
    </citation>
    <scope>NUCLEOTIDE SEQUENCE</scope>
    <source>
        <strain evidence="2">Mbul1</strain>
    </source>
</reference>
<proteinExistence type="predicted"/>
<dbReference type="EMBL" id="LR743504">
    <property type="protein sequence ID" value="CAA2100788.1"/>
    <property type="molecule type" value="Genomic_DNA"/>
</dbReference>
<evidence type="ECO:0000313" key="2">
    <source>
        <dbReference type="EMBL" id="CAA2100788.1"/>
    </source>
</evidence>
<name>A0A679IQB8_9HYPH</name>
<evidence type="ECO:0000256" key="1">
    <source>
        <dbReference type="SAM" id="MobiDB-lite"/>
    </source>
</evidence>
<protein>
    <submittedName>
        <fullName evidence="2">Uncharacterized protein</fullName>
    </submittedName>
</protein>
<sequence length="388" mass="43810">MLLQSEPNISDARKASSSAICPGYRLRLFLSVDLVGSTGYKAGKGKDLVLGTARQRWVDETRHFYREFPKSLQRDFNSAPISGDASDGLCPQVWKTVGDEIIFCVRLNHAQHLGRCLWSFTKSLKDYSNYLEKGQIELDVKGVAWIAAFPAPNITVPVSMKHVLPEEGDKELLDDEEIELEGDRTPSNFEFLGKEIDTGFRVSKHAGPDKLAMSIETAYILSGICAQGDYTFSFTYSGREGLKGVIGGRPYPIISIDTERRQHRRDVRAFEQAISGEKDATPQLLRTFLEAFMKDERIDLPYLPMKGEEFEDSRLPENYKAFKKYWLEEHKETEQRQAVEDQAGNDEVTEPTSELLEPDPESLAAIEADAQRLLEKFHEPGAAPLKLR</sequence>
<dbReference type="AlphaFoldDB" id="A0A679IQB8"/>
<organism evidence="2">
    <name type="scientific">Methylobacterium bullatum</name>
    <dbReference type="NCBI Taxonomy" id="570505"/>
    <lineage>
        <taxon>Bacteria</taxon>
        <taxon>Pseudomonadati</taxon>
        <taxon>Pseudomonadota</taxon>
        <taxon>Alphaproteobacteria</taxon>
        <taxon>Hyphomicrobiales</taxon>
        <taxon>Methylobacteriaceae</taxon>
        <taxon>Methylobacterium</taxon>
    </lineage>
</organism>
<feature type="region of interest" description="Disordered" evidence="1">
    <location>
        <begin position="333"/>
        <end position="360"/>
    </location>
</feature>